<keyword evidence="9" id="KW-1185">Reference proteome</keyword>
<dbReference type="RefSeq" id="WP_189104514.1">
    <property type="nucleotide sequence ID" value="NZ_BMQO01000039.1"/>
</dbReference>
<evidence type="ECO:0000256" key="1">
    <source>
        <dbReference type="ARBA" id="ARBA00022741"/>
    </source>
</evidence>
<evidence type="ECO:0000256" key="5">
    <source>
        <dbReference type="ARBA" id="ARBA00023125"/>
    </source>
</evidence>
<sequence>MKPLPVKVTDEAITRLEARWSRTFTRPFAFDEERRVVLRQLGSCDVQACPGSGKTTLLTAKLELLLEQWPEDGRGICVLSHTNAARDEVIKKLGAKGSALLRRPHFIGTIQSFINAFLATQEAVERFGVRPWAFDDGAHYALMRRKQATLTFQRRAYYARSFGTDDVAYTLSTLALSFDDPEQIVHWREDKESALKQGAHTETFKELARIKSEVAQEGCFSFHDAYSLANAYIQRHPEICGILSRRFPCVFIDEMQDTDQYQINVLRQVFDGRSRVQRFGDRNQSIYSTGLTDAEVKAPWVADDSLTLASTHRLSSSVAVLAERMGLEKPTLVSTTGVAALPHSIFVFDDPKSVLPAYAALVAAHGLAGHRCVAVAAVGKPQEEDLKFTVASYFPAYATSLQRHKHSSFQAFWDDAARQFQDYGYAGKAYDTLYAALLQISRELQMKRTGDPLNRSHSLTSLKRLLDGDGGRARRLLLKWLRLLAAGERPQTRAVRDDVLRLLFPNGERPSSLSRFQQFLENDPSTVLAADARERHRFKASVAGQQVEIDLGTIHSVKGQTHHSTLLMESSWYGSDLDGLKGYLLDKPRPKKINLRTIKKLKLAYVAMTRPTHLLCLAIHSSRLTAPEQAQLQELGWQVVVLTAPT</sequence>
<dbReference type="Gene3D" id="1.10.10.160">
    <property type="match status" value="1"/>
</dbReference>
<evidence type="ECO:0000256" key="6">
    <source>
        <dbReference type="PROSITE-ProRule" id="PRU00560"/>
    </source>
</evidence>
<dbReference type="EMBL" id="BMQO01000039">
    <property type="protein sequence ID" value="GGS43746.1"/>
    <property type="molecule type" value="Genomic_DNA"/>
</dbReference>
<dbReference type="InterPro" id="IPR000212">
    <property type="entry name" value="DNA_helicase_UvrD/REP"/>
</dbReference>
<dbReference type="Gene3D" id="3.40.50.300">
    <property type="entry name" value="P-loop containing nucleotide triphosphate hydrolases"/>
    <property type="match status" value="1"/>
</dbReference>
<keyword evidence="3 6" id="KW-0347">Helicase</keyword>
<evidence type="ECO:0000259" key="7">
    <source>
        <dbReference type="PROSITE" id="PS51198"/>
    </source>
</evidence>
<dbReference type="PROSITE" id="PS51198">
    <property type="entry name" value="UVRD_HELICASE_ATP_BIND"/>
    <property type="match status" value="1"/>
</dbReference>
<dbReference type="PANTHER" id="PTHR11070">
    <property type="entry name" value="UVRD / RECB / PCRA DNA HELICASE FAMILY MEMBER"/>
    <property type="match status" value="1"/>
</dbReference>
<evidence type="ECO:0000256" key="4">
    <source>
        <dbReference type="ARBA" id="ARBA00022840"/>
    </source>
</evidence>
<proteinExistence type="predicted"/>
<keyword evidence="2 6" id="KW-0378">Hydrolase</keyword>
<reference evidence="9" key="1">
    <citation type="journal article" date="2019" name="Int. J. Syst. Evol. Microbiol.">
        <title>The Global Catalogue of Microorganisms (GCM) 10K type strain sequencing project: providing services to taxonomists for standard genome sequencing and annotation.</title>
        <authorList>
            <consortium name="The Broad Institute Genomics Platform"/>
            <consortium name="The Broad Institute Genome Sequencing Center for Infectious Disease"/>
            <person name="Wu L."/>
            <person name="Ma J."/>
        </authorList>
    </citation>
    <scope>NUCLEOTIDE SEQUENCE [LARGE SCALE GENOMIC DNA]</scope>
    <source>
        <strain evidence="9">JCM 31406</strain>
    </source>
</reference>
<dbReference type="GO" id="GO:0004386">
    <property type="term" value="F:helicase activity"/>
    <property type="evidence" value="ECO:0007669"/>
    <property type="project" value="UniProtKB-KW"/>
</dbReference>
<gene>
    <name evidence="8" type="ORF">GCM10008961_38420</name>
</gene>
<dbReference type="Pfam" id="PF00580">
    <property type="entry name" value="UvrD-helicase"/>
    <property type="match status" value="1"/>
</dbReference>
<dbReference type="SUPFAM" id="SSF52540">
    <property type="entry name" value="P-loop containing nucleoside triphosphate hydrolases"/>
    <property type="match status" value="1"/>
</dbReference>
<dbReference type="InterPro" id="IPR013986">
    <property type="entry name" value="DExx_box_DNA_helicase_dom_sf"/>
</dbReference>
<feature type="binding site" evidence="6">
    <location>
        <begin position="48"/>
        <end position="55"/>
    </location>
    <ligand>
        <name>ATP</name>
        <dbReference type="ChEBI" id="CHEBI:30616"/>
    </ligand>
</feature>
<evidence type="ECO:0000313" key="9">
    <source>
        <dbReference type="Proteomes" id="UP000620633"/>
    </source>
</evidence>
<evidence type="ECO:0000313" key="8">
    <source>
        <dbReference type="EMBL" id="GGS43746.1"/>
    </source>
</evidence>
<feature type="domain" description="UvrD-like helicase ATP-binding" evidence="7">
    <location>
        <begin position="27"/>
        <end position="321"/>
    </location>
</feature>
<dbReference type="InterPro" id="IPR027417">
    <property type="entry name" value="P-loop_NTPase"/>
</dbReference>
<keyword evidence="4 6" id="KW-0067">ATP-binding</keyword>
<organism evidence="8 9">
    <name type="scientific">Deinococcus knuensis</name>
    <dbReference type="NCBI Taxonomy" id="1837380"/>
    <lineage>
        <taxon>Bacteria</taxon>
        <taxon>Thermotogati</taxon>
        <taxon>Deinococcota</taxon>
        <taxon>Deinococci</taxon>
        <taxon>Deinococcales</taxon>
        <taxon>Deinococcaceae</taxon>
        <taxon>Deinococcus</taxon>
    </lineage>
</organism>
<accession>A0ABQ2T0B2</accession>
<dbReference type="Proteomes" id="UP000620633">
    <property type="component" value="Unassembled WGS sequence"/>
</dbReference>
<protein>
    <submittedName>
        <fullName evidence="8">DNA helicase</fullName>
    </submittedName>
</protein>
<evidence type="ECO:0000256" key="3">
    <source>
        <dbReference type="ARBA" id="ARBA00022806"/>
    </source>
</evidence>
<comment type="caution">
    <text evidence="8">The sequence shown here is derived from an EMBL/GenBank/DDBJ whole genome shotgun (WGS) entry which is preliminary data.</text>
</comment>
<keyword evidence="1 6" id="KW-0547">Nucleotide-binding</keyword>
<dbReference type="InterPro" id="IPR014016">
    <property type="entry name" value="UvrD-like_ATP-bd"/>
</dbReference>
<name>A0ABQ2T0B2_9DEIO</name>
<dbReference type="PANTHER" id="PTHR11070:SF2">
    <property type="entry name" value="ATP-DEPENDENT DNA HELICASE SRS2"/>
    <property type="match status" value="1"/>
</dbReference>
<evidence type="ECO:0000256" key="2">
    <source>
        <dbReference type="ARBA" id="ARBA00022801"/>
    </source>
</evidence>
<keyword evidence="5" id="KW-0238">DNA-binding</keyword>